<proteinExistence type="predicted"/>
<dbReference type="Gene3D" id="3.40.50.300">
    <property type="entry name" value="P-loop containing nucleotide triphosphate hydrolases"/>
    <property type="match status" value="1"/>
</dbReference>
<dbReference type="AlphaFoldDB" id="A0A9P6H8H0"/>
<dbReference type="InterPro" id="IPR011990">
    <property type="entry name" value="TPR-like_helical_dom_sf"/>
</dbReference>
<evidence type="ECO:0000256" key="1">
    <source>
        <dbReference type="SAM" id="MobiDB-lite"/>
    </source>
</evidence>
<dbReference type="InterPro" id="IPR002182">
    <property type="entry name" value="NB-ARC"/>
</dbReference>
<dbReference type="Gene3D" id="1.25.40.10">
    <property type="entry name" value="Tetratricopeptide repeat domain"/>
    <property type="match status" value="1"/>
</dbReference>
<evidence type="ECO:0000313" key="3">
    <source>
        <dbReference type="EMBL" id="KAF9780436.1"/>
    </source>
</evidence>
<dbReference type="SUPFAM" id="SSF48452">
    <property type="entry name" value="TPR-like"/>
    <property type="match status" value="1"/>
</dbReference>
<keyword evidence="4" id="KW-1185">Reference proteome</keyword>
<comment type="caution">
    <text evidence="3">The sequence shown here is derived from an EMBL/GenBank/DDBJ whole genome shotgun (WGS) entry which is preliminary data.</text>
</comment>
<dbReference type="PANTHER" id="PTHR47691:SF3">
    <property type="entry name" value="HTH-TYPE TRANSCRIPTIONAL REGULATOR RV0890C-RELATED"/>
    <property type="match status" value="1"/>
</dbReference>
<dbReference type="PRINTS" id="PR00364">
    <property type="entry name" value="DISEASERSIST"/>
</dbReference>
<evidence type="ECO:0000259" key="2">
    <source>
        <dbReference type="Pfam" id="PF00931"/>
    </source>
</evidence>
<dbReference type="Proteomes" id="UP000736335">
    <property type="component" value="Unassembled WGS sequence"/>
</dbReference>
<feature type="region of interest" description="Disordered" evidence="1">
    <location>
        <begin position="1"/>
        <end position="31"/>
    </location>
</feature>
<dbReference type="GO" id="GO:0043531">
    <property type="term" value="F:ADP binding"/>
    <property type="evidence" value="ECO:0007669"/>
    <property type="project" value="InterPro"/>
</dbReference>
<protein>
    <recommendedName>
        <fullName evidence="2">NB-ARC domain-containing protein</fullName>
    </recommendedName>
</protein>
<gene>
    <name evidence="3" type="ORF">BJ322DRAFT_1213591</name>
</gene>
<organism evidence="3 4">
    <name type="scientific">Thelephora terrestris</name>
    <dbReference type="NCBI Taxonomy" id="56493"/>
    <lineage>
        <taxon>Eukaryota</taxon>
        <taxon>Fungi</taxon>
        <taxon>Dikarya</taxon>
        <taxon>Basidiomycota</taxon>
        <taxon>Agaricomycotina</taxon>
        <taxon>Agaricomycetes</taxon>
        <taxon>Thelephorales</taxon>
        <taxon>Thelephoraceae</taxon>
        <taxon>Thelephora</taxon>
    </lineage>
</organism>
<accession>A0A9P6H8H0</accession>
<dbReference type="SUPFAM" id="SSF52540">
    <property type="entry name" value="P-loop containing nucleoside triphosphate hydrolases"/>
    <property type="match status" value="1"/>
</dbReference>
<name>A0A9P6H8H0_9AGAM</name>
<dbReference type="InterPro" id="IPR027417">
    <property type="entry name" value="P-loop_NTPase"/>
</dbReference>
<evidence type="ECO:0000313" key="4">
    <source>
        <dbReference type="Proteomes" id="UP000736335"/>
    </source>
</evidence>
<dbReference type="EMBL" id="WIUZ02000016">
    <property type="protein sequence ID" value="KAF9780436.1"/>
    <property type="molecule type" value="Genomic_DNA"/>
</dbReference>
<reference evidence="3" key="1">
    <citation type="journal article" date="2020" name="Nat. Commun.">
        <title>Large-scale genome sequencing of mycorrhizal fungi provides insights into the early evolution of symbiotic traits.</title>
        <authorList>
            <person name="Miyauchi S."/>
            <person name="Kiss E."/>
            <person name="Kuo A."/>
            <person name="Drula E."/>
            <person name="Kohler A."/>
            <person name="Sanchez-Garcia M."/>
            <person name="Morin E."/>
            <person name="Andreopoulos B."/>
            <person name="Barry K.W."/>
            <person name="Bonito G."/>
            <person name="Buee M."/>
            <person name="Carver A."/>
            <person name="Chen C."/>
            <person name="Cichocki N."/>
            <person name="Clum A."/>
            <person name="Culley D."/>
            <person name="Crous P.W."/>
            <person name="Fauchery L."/>
            <person name="Girlanda M."/>
            <person name="Hayes R.D."/>
            <person name="Keri Z."/>
            <person name="LaButti K."/>
            <person name="Lipzen A."/>
            <person name="Lombard V."/>
            <person name="Magnuson J."/>
            <person name="Maillard F."/>
            <person name="Murat C."/>
            <person name="Nolan M."/>
            <person name="Ohm R.A."/>
            <person name="Pangilinan J."/>
            <person name="Pereira M.F."/>
            <person name="Perotto S."/>
            <person name="Peter M."/>
            <person name="Pfister S."/>
            <person name="Riley R."/>
            <person name="Sitrit Y."/>
            <person name="Stielow J.B."/>
            <person name="Szollosi G."/>
            <person name="Zifcakova L."/>
            <person name="Stursova M."/>
            <person name="Spatafora J.W."/>
            <person name="Tedersoo L."/>
            <person name="Vaario L.M."/>
            <person name="Yamada A."/>
            <person name="Yan M."/>
            <person name="Wang P."/>
            <person name="Xu J."/>
            <person name="Bruns T."/>
            <person name="Baldrian P."/>
            <person name="Vilgalys R."/>
            <person name="Dunand C."/>
            <person name="Henrissat B."/>
            <person name="Grigoriev I.V."/>
            <person name="Hibbett D."/>
            <person name="Nagy L.G."/>
            <person name="Martin F.M."/>
        </authorList>
    </citation>
    <scope>NUCLEOTIDE SEQUENCE</scope>
    <source>
        <strain evidence="3">UH-Tt-Lm1</strain>
    </source>
</reference>
<dbReference type="Pfam" id="PF00931">
    <property type="entry name" value="NB-ARC"/>
    <property type="match status" value="1"/>
</dbReference>
<dbReference type="OrthoDB" id="1534087at2759"/>
<sequence>MSSSSHGTSGPGGRAGYQPAVERPISTEQSLSNEVRRLNRTVQMLHEESSATKENIDALLKELDRLGLGVDSGDTAREVRPTQSAPTLTALEEIRDKLQALSDRIENVGRMGSNEEIKDLSALIDGIRDIVADRQYITLAASIPGESPPPAPRDFFGREDLIEKIVGLAENLVPIALVGAGGIGKTAIALTVLHHGRIKERFRGHRRFIRCDQFTASRANFLRQLSKVIGAGVENPEDLASLRSFLSSKETLIVLDNVESILDPQGTDARDIHTVVRELSQFSNICLCVTSRISNVPPHCKRLEIPTLSMEAAQNVFYSIYGDGDRSGIIDTLLQRLDFHALSITLLATTASDNLWSFDRLAQEWDEQRTQVLRTDYDESLAATIDLSLTSPTFRRLGPNARDLLGVVAFFPRGINERNLDWLFPTVLSRKTIFDKFCTLSLTYRSNGFVTMLAPIRDYLSPQDPKSSPVLRATKDHYFTRLSVEIRPSKPGFGDTQWIKSEDENVEHLLDVFTSINANAIDVWDACFHFMEHLYWQKPRQTMLRFKIENLPNGHPSKVKCLFKLSQLFGLVGNDLEEKRLLDHTLTLGREQGDGFWIALALQSLSRVSWKLRLPEEGIPQAEEALERFKQLGITLEQGNCLDHLARLLLDSGQPDAASDVVLRKIELLPEKGEEFSLCQSHHLLGEIHRFKGEKEKATHHFETALTIASPFNWQGQLFRIHYDMARLFHDENKLDDADAQIGCAKSHAAGVAYYLARGTELQALVWYRQRRLEDARAEILRASEIYQGLGLADDAEDCRRFMKKIETAMESWISGNENSSALNSQGTDQANWAGI</sequence>
<feature type="region of interest" description="Disordered" evidence="1">
    <location>
        <begin position="817"/>
        <end position="836"/>
    </location>
</feature>
<feature type="domain" description="NB-ARC" evidence="2">
    <location>
        <begin position="170"/>
        <end position="260"/>
    </location>
</feature>
<dbReference type="PANTHER" id="PTHR47691">
    <property type="entry name" value="REGULATOR-RELATED"/>
    <property type="match status" value="1"/>
</dbReference>
<reference evidence="3" key="2">
    <citation type="submission" date="2020-11" db="EMBL/GenBank/DDBJ databases">
        <authorList>
            <consortium name="DOE Joint Genome Institute"/>
            <person name="Kuo A."/>
            <person name="Miyauchi S."/>
            <person name="Kiss E."/>
            <person name="Drula E."/>
            <person name="Kohler A."/>
            <person name="Sanchez-Garcia M."/>
            <person name="Andreopoulos B."/>
            <person name="Barry K.W."/>
            <person name="Bonito G."/>
            <person name="Buee M."/>
            <person name="Carver A."/>
            <person name="Chen C."/>
            <person name="Cichocki N."/>
            <person name="Clum A."/>
            <person name="Culley D."/>
            <person name="Crous P.W."/>
            <person name="Fauchery L."/>
            <person name="Girlanda M."/>
            <person name="Hayes R."/>
            <person name="Keri Z."/>
            <person name="Labutti K."/>
            <person name="Lipzen A."/>
            <person name="Lombard V."/>
            <person name="Magnuson J."/>
            <person name="Maillard F."/>
            <person name="Morin E."/>
            <person name="Murat C."/>
            <person name="Nolan M."/>
            <person name="Ohm R."/>
            <person name="Pangilinan J."/>
            <person name="Pereira M."/>
            <person name="Perotto S."/>
            <person name="Peter M."/>
            <person name="Riley R."/>
            <person name="Sitrit Y."/>
            <person name="Stielow B."/>
            <person name="Szollosi G."/>
            <person name="Zifcakova L."/>
            <person name="Stursova M."/>
            <person name="Spatafora J.W."/>
            <person name="Tedersoo L."/>
            <person name="Vaario L.-M."/>
            <person name="Yamada A."/>
            <person name="Yan M."/>
            <person name="Wang P."/>
            <person name="Xu J."/>
            <person name="Bruns T."/>
            <person name="Baldrian P."/>
            <person name="Vilgalys R."/>
            <person name="Henrissat B."/>
            <person name="Grigoriev I.V."/>
            <person name="Hibbett D."/>
            <person name="Nagy L.G."/>
            <person name="Martin F.M."/>
        </authorList>
    </citation>
    <scope>NUCLEOTIDE SEQUENCE</scope>
    <source>
        <strain evidence="3">UH-Tt-Lm1</strain>
    </source>
</reference>